<sequence>MLQGEQTGVPVGHSVPSAAPASITLLSSLFYHSLKGHHDGVFLSTGEQTMAEREWSPACQSATKYSLTYRQFARLETSPHAHKPYDARSPPTATLPFSCANKHTRAVAVRLRCEQQEEEEEAVEAWQAFAAAYPSVHPHCLSLPHRTWPSPAVHRPSAAAAAAEAEAKKPTGPHCTHTATSTSDLRVREVSERREGPRRQKCTEGVRRKRRHRHQ</sequence>
<dbReference type="EMBL" id="JBBPHU010000003">
    <property type="protein sequence ID" value="KAK7520130.1"/>
    <property type="molecule type" value="Genomic_DNA"/>
</dbReference>
<keyword evidence="3" id="KW-1185">Reference proteome</keyword>
<accession>A0ABR1KSZ7</accession>
<evidence type="ECO:0000256" key="1">
    <source>
        <dbReference type="SAM" id="MobiDB-lite"/>
    </source>
</evidence>
<protein>
    <submittedName>
        <fullName evidence="2">Uncharacterized protein</fullName>
    </submittedName>
</protein>
<reference evidence="2 3" key="1">
    <citation type="submission" date="2024-04" db="EMBL/GenBank/DDBJ databases">
        <title>Phyllosticta paracitricarpa is synonymous to the EU quarantine fungus P. citricarpa based on phylogenomic analyses.</title>
        <authorList>
            <consortium name="Lawrence Berkeley National Laboratory"/>
            <person name="Van Ingen-Buijs V.A."/>
            <person name="Van Westerhoven A.C."/>
            <person name="Haridas S."/>
            <person name="Skiadas P."/>
            <person name="Martin F."/>
            <person name="Groenewald J.Z."/>
            <person name="Crous P.W."/>
            <person name="Seidl M.F."/>
        </authorList>
    </citation>
    <scope>NUCLEOTIDE SEQUENCE [LARGE SCALE GENOMIC DNA]</scope>
    <source>
        <strain evidence="2 3">CBS 123371</strain>
    </source>
</reference>
<feature type="region of interest" description="Disordered" evidence="1">
    <location>
        <begin position="152"/>
        <end position="215"/>
    </location>
</feature>
<evidence type="ECO:0000313" key="3">
    <source>
        <dbReference type="Proteomes" id="UP001363622"/>
    </source>
</evidence>
<gene>
    <name evidence="2" type="ORF">IWZ03DRAFT_130376</name>
</gene>
<proteinExistence type="predicted"/>
<evidence type="ECO:0000313" key="2">
    <source>
        <dbReference type="EMBL" id="KAK7520130.1"/>
    </source>
</evidence>
<organism evidence="2 3">
    <name type="scientific">Phyllosticta citriasiana</name>
    <dbReference type="NCBI Taxonomy" id="595635"/>
    <lineage>
        <taxon>Eukaryota</taxon>
        <taxon>Fungi</taxon>
        <taxon>Dikarya</taxon>
        <taxon>Ascomycota</taxon>
        <taxon>Pezizomycotina</taxon>
        <taxon>Dothideomycetes</taxon>
        <taxon>Dothideomycetes incertae sedis</taxon>
        <taxon>Botryosphaeriales</taxon>
        <taxon>Phyllostictaceae</taxon>
        <taxon>Phyllosticta</taxon>
    </lineage>
</organism>
<name>A0ABR1KSZ7_9PEZI</name>
<comment type="caution">
    <text evidence="2">The sequence shown here is derived from an EMBL/GenBank/DDBJ whole genome shotgun (WGS) entry which is preliminary data.</text>
</comment>
<feature type="compositionally biased region" description="Basic and acidic residues" evidence="1">
    <location>
        <begin position="185"/>
        <end position="206"/>
    </location>
</feature>
<dbReference type="Proteomes" id="UP001363622">
    <property type="component" value="Unassembled WGS sequence"/>
</dbReference>